<protein>
    <submittedName>
        <fullName evidence="7">Anion transporter</fullName>
    </submittedName>
</protein>
<feature type="transmembrane region" description="Helical" evidence="6">
    <location>
        <begin position="211"/>
        <end position="235"/>
    </location>
</feature>
<dbReference type="InterPro" id="IPR001898">
    <property type="entry name" value="SLC13A/DASS"/>
</dbReference>
<evidence type="ECO:0000313" key="7">
    <source>
        <dbReference type="EMBL" id="AKA72012.1"/>
    </source>
</evidence>
<dbReference type="GO" id="GO:0022857">
    <property type="term" value="F:transmembrane transporter activity"/>
    <property type="evidence" value="ECO:0007669"/>
    <property type="project" value="InterPro"/>
</dbReference>
<gene>
    <name evidence="7" type="ORF">CSCA_4887</name>
</gene>
<dbReference type="Proteomes" id="UP000033115">
    <property type="component" value="Chromosome"/>
</dbReference>
<feature type="transmembrane region" description="Helical" evidence="6">
    <location>
        <begin position="7"/>
        <end position="24"/>
    </location>
</feature>
<evidence type="ECO:0000256" key="2">
    <source>
        <dbReference type="ARBA" id="ARBA00007349"/>
    </source>
</evidence>
<keyword evidence="3 6" id="KW-0812">Transmembrane</keyword>
<dbReference type="NCBIfam" id="TIGR00785">
    <property type="entry name" value="dass"/>
    <property type="match status" value="1"/>
</dbReference>
<dbReference type="GO" id="GO:0016020">
    <property type="term" value="C:membrane"/>
    <property type="evidence" value="ECO:0007669"/>
    <property type="project" value="UniProtKB-SubCell"/>
</dbReference>
<feature type="transmembrane region" description="Helical" evidence="6">
    <location>
        <begin position="292"/>
        <end position="310"/>
    </location>
</feature>
<sequence>MDKKTLLKLLPVVLIPLLFWFIPTPKGLKAETWHIVALYIALLLGLIIKPFSEPVITLIIIGILSMFIDVKIVYSGYGSDMAWFIVTVTIVCAAFVKTGLGKRMAYNLLIRFGKTSLGLGYMMAAVDLILSPATGSNMSRTSIDYPVFRNIAESVGSTPEKDPRKLGAYLTMLMYVVSMSTAVLFLTGMATNAITVSLAHKMLGVNIDWMTWFKASVVPAGIVLALGPIVVYKFYKPDLKELGDIKPVMKKGLEEMGPMKTEEKILAVLFVLAILGWMFGAKITVVHLSMQIVAFVFLALTLLFGILNWNDVIAQKGAWSTFVWYGAFYGIAGALASKGFYTWLAKVLEGYLKLSQLNEMVVIVVILLISLVVRYFFVSNSAFVASFYPVLFALVLTTKAPIMVVALLLAFFAGYGSLLTHYGNGAGIYTFATGYCTQKDFWRVGTIMVGVALVVFLCIGLPYWKVLGIW</sequence>
<feature type="transmembrane region" description="Helical" evidence="6">
    <location>
        <begin position="441"/>
        <end position="464"/>
    </location>
</feature>
<reference evidence="7 8" key="1">
    <citation type="journal article" date="2015" name="J. Biotechnol.">
        <title>Complete genome sequence of a malodorant-producing acetogen, Clostridium scatologenes ATCC 25775(T).</title>
        <authorList>
            <person name="Zhu Z."/>
            <person name="Guo T."/>
            <person name="Zheng H."/>
            <person name="Song T."/>
            <person name="Ouyang P."/>
            <person name="Xie J."/>
        </authorList>
    </citation>
    <scope>NUCLEOTIDE SEQUENCE [LARGE SCALE GENOMIC DNA]</scope>
    <source>
        <strain evidence="7 8">ATCC 25775</strain>
    </source>
</reference>
<evidence type="ECO:0000313" key="8">
    <source>
        <dbReference type="Proteomes" id="UP000033115"/>
    </source>
</evidence>
<evidence type="ECO:0000256" key="6">
    <source>
        <dbReference type="SAM" id="Phobius"/>
    </source>
</evidence>
<feature type="transmembrane region" description="Helical" evidence="6">
    <location>
        <begin position="357"/>
        <end position="378"/>
    </location>
</feature>
<name>A0A0E3K4L5_CLOSL</name>
<feature type="transmembrane region" description="Helical" evidence="6">
    <location>
        <begin position="55"/>
        <end position="75"/>
    </location>
</feature>
<comment type="subcellular location">
    <subcellularLocation>
        <location evidence="1">Membrane</location>
        <topology evidence="1">Multi-pass membrane protein</topology>
    </subcellularLocation>
</comment>
<proteinExistence type="inferred from homology"/>
<dbReference type="Pfam" id="PF00939">
    <property type="entry name" value="Na_sulph_symp"/>
    <property type="match status" value="1"/>
</dbReference>
<dbReference type="PANTHER" id="PTHR42826">
    <property type="entry name" value="DICARBOXYLATE TRANSPORTER 2.1, CHLOROPLASTIC"/>
    <property type="match status" value="1"/>
</dbReference>
<dbReference type="KEGG" id="csq:CSCA_4887"/>
<evidence type="ECO:0000256" key="5">
    <source>
        <dbReference type="ARBA" id="ARBA00023136"/>
    </source>
</evidence>
<evidence type="ECO:0000256" key="1">
    <source>
        <dbReference type="ARBA" id="ARBA00004141"/>
    </source>
</evidence>
<organism evidence="7 8">
    <name type="scientific">Clostridium scatologenes</name>
    <dbReference type="NCBI Taxonomy" id="1548"/>
    <lineage>
        <taxon>Bacteria</taxon>
        <taxon>Bacillati</taxon>
        <taxon>Bacillota</taxon>
        <taxon>Clostridia</taxon>
        <taxon>Eubacteriales</taxon>
        <taxon>Clostridiaceae</taxon>
        <taxon>Clostridium</taxon>
    </lineage>
</organism>
<dbReference type="STRING" id="1548.CSCA_4887"/>
<feature type="transmembrane region" description="Helical" evidence="6">
    <location>
        <begin position="390"/>
        <end position="420"/>
    </location>
</feature>
<comment type="similarity">
    <text evidence="2">Belongs to the SLC13A/DASS transporter (TC 2.A.47) family. DIT1 subfamily.</text>
</comment>
<dbReference type="PIRSF" id="PIRSF002457">
    <property type="entry name" value="DASS"/>
    <property type="match status" value="1"/>
</dbReference>
<keyword evidence="5 6" id="KW-0472">Membrane</keyword>
<accession>A0A0E3K4L5</accession>
<feature type="transmembrane region" description="Helical" evidence="6">
    <location>
        <begin position="322"/>
        <end position="345"/>
    </location>
</feature>
<dbReference type="HOGENOM" id="CLU_005170_7_3_9"/>
<feature type="transmembrane region" description="Helical" evidence="6">
    <location>
        <begin position="265"/>
        <end position="285"/>
    </location>
</feature>
<keyword evidence="4 6" id="KW-1133">Transmembrane helix</keyword>
<feature type="transmembrane region" description="Helical" evidence="6">
    <location>
        <begin position="30"/>
        <end position="48"/>
    </location>
</feature>
<dbReference type="AlphaFoldDB" id="A0A0E3K4L5"/>
<keyword evidence="8" id="KW-1185">Reference proteome</keyword>
<feature type="transmembrane region" description="Helical" evidence="6">
    <location>
        <begin position="172"/>
        <end position="199"/>
    </location>
</feature>
<evidence type="ECO:0000256" key="3">
    <source>
        <dbReference type="ARBA" id="ARBA00022692"/>
    </source>
</evidence>
<feature type="transmembrane region" description="Helical" evidence="6">
    <location>
        <begin position="81"/>
        <end position="100"/>
    </location>
</feature>
<dbReference type="RefSeq" id="WP_029162393.1">
    <property type="nucleotide sequence ID" value="NZ_CP009933.1"/>
</dbReference>
<dbReference type="EMBL" id="CP009933">
    <property type="protein sequence ID" value="AKA72012.1"/>
    <property type="molecule type" value="Genomic_DNA"/>
</dbReference>
<dbReference type="InterPro" id="IPR030676">
    <property type="entry name" value="CitT-rel"/>
</dbReference>
<evidence type="ECO:0000256" key="4">
    <source>
        <dbReference type="ARBA" id="ARBA00022989"/>
    </source>
</evidence>